<dbReference type="EMBL" id="JBHRYJ010000001">
    <property type="protein sequence ID" value="MFC3674603.1"/>
    <property type="molecule type" value="Genomic_DNA"/>
</dbReference>
<evidence type="ECO:0000256" key="1">
    <source>
        <dbReference type="SAM" id="SignalP"/>
    </source>
</evidence>
<feature type="chain" id="PRO_5046123689" evidence="1">
    <location>
        <begin position="24"/>
        <end position="133"/>
    </location>
</feature>
<feature type="signal peptide" evidence="1">
    <location>
        <begin position="1"/>
        <end position="23"/>
    </location>
</feature>
<dbReference type="Proteomes" id="UP001595711">
    <property type="component" value="Unassembled WGS sequence"/>
</dbReference>
<comment type="caution">
    <text evidence="2">The sequence shown here is derived from an EMBL/GenBank/DDBJ whole genome shotgun (WGS) entry which is preliminary data.</text>
</comment>
<organism evidence="2 3">
    <name type="scientific">Ferrovibrio xuzhouensis</name>
    <dbReference type="NCBI Taxonomy" id="1576914"/>
    <lineage>
        <taxon>Bacteria</taxon>
        <taxon>Pseudomonadati</taxon>
        <taxon>Pseudomonadota</taxon>
        <taxon>Alphaproteobacteria</taxon>
        <taxon>Rhodospirillales</taxon>
        <taxon>Rhodospirillaceae</taxon>
        <taxon>Ferrovibrio</taxon>
    </lineage>
</organism>
<evidence type="ECO:0000313" key="2">
    <source>
        <dbReference type="EMBL" id="MFC3674603.1"/>
    </source>
</evidence>
<keyword evidence="3" id="KW-1185">Reference proteome</keyword>
<gene>
    <name evidence="2" type="ORF">ACFOOQ_03550</name>
</gene>
<name>A0ABV7VC06_9PROT</name>
<evidence type="ECO:0000313" key="3">
    <source>
        <dbReference type="Proteomes" id="UP001595711"/>
    </source>
</evidence>
<protein>
    <submittedName>
        <fullName evidence="2">Uncharacterized protein</fullName>
    </submittedName>
</protein>
<accession>A0ABV7VC06</accession>
<reference evidence="3" key="1">
    <citation type="journal article" date="2019" name="Int. J. Syst. Evol. Microbiol.">
        <title>The Global Catalogue of Microorganisms (GCM) 10K type strain sequencing project: providing services to taxonomists for standard genome sequencing and annotation.</title>
        <authorList>
            <consortium name="The Broad Institute Genomics Platform"/>
            <consortium name="The Broad Institute Genome Sequencing Center for Infectious Disease"/>
            <person name="Wu L."/>
            <person name="Ma J."/>
        </authorList>
    </citation>
    <scope>NUCLEOTIDE SEQUENCE [LARGE SCALE GENOMIC DNA]</scope>
    <source>
        <strain evidence="3">KCTC 42182</strain>
    </source>
</reference>
<sequence length="133" mass="14955">MVGRVARLAVLGFVLLALPLAGCNEEEAAPDKRITGLSNFQSFIRNTGGLKSLNTYIKRRPEILSEESIGVLYDGARTEGEVMRFKDKQLAKEMLPALQAVRRRLGESENCSLRGYFIACGEEKFVDVFRKWQ</sequence>
<dbReference type="RefSeq" id="WP_379721881.1">
    <property type="nucleotide sequence ID" value="NZ_JBHRYJ010000001.1"/>
</dbReference>
<proteinExistence type="predicted"/>
<keyword evidence="1" id="KW-0732">Signal</keyword>